<evidence type="ECO:0000313" key="9">
    <source>
        <dbReference type="Proteomes" id="UP000014760"/>
    </source>
</evidence>
<evidence type="ECO:0000256" key="4">
    <source>
        <dbReference type="ARBA" id="ARBA00023136"/>
    </source>
</evidence>
<dbReference type="EMBL" id="KB308935">
    <property type="protein sequence ID" value="ELT96055.1"/>
    <property type="molecule type" value="Genomic_DNA"/>
</dbReference>
<reference evidence="9" key="1">
    <citation type="submission" date="2012-12" db="EMBL/GenBank/DDBJ databases">
        <authorList>
            <person name="Hellsten U."/>
            <person name="Grimwood J."/>
            <person name="Chapman J.A."/>
            <person name="Shapiro H."/>
            <person name="Aerts A."/>
            <person name="Otillar R.P."/>
            <person name="Terry A.Y."/>
            <person name="Boore J.L."/>
            <person name="Simakov O."/>
            <person name="Marletaz F."/>
            <person name="Cho S.-J."/>
            <person name="Edsinger-Gonzales E."/>
            <person name="Havlak P."/>
            <person name="Kuo D.-H."/>
            <person name="Larsson T."/>
            <person name="Lv J."/>
            <person name="Arendt D."/>
            <person name="Savage R."/>
            <person name="Osoegawa K."/>
            <person name="de Jong P."/>
            <person name="Lindberg D.R."/>
            <person name="Seaver E.C."/>
            <person name="Weisblat D.A."/>
            <person name="Putnam N.H."/>
            <person name="Grigoriev I.V."/>
            <person name="Rokhsar D.S."/>
        </authorList>
    </citation>
    <scope>NUCLEOTIDE SEQUENCE</scope>
    <source>
        <strain evidence="9">I ESC-2004</strain>
    </source>
</reference>
<organism evidence="7">
    <name type="scientific">Capitella teleta</name>
    <name type="common">Polychaete worm</name>
    <dbReference type="NCBI Taxonomy" id="283909"/>
    <lineage>
        <taxon>Eukaryota</taxon>
        <taxon>Metazoa</taxon>
        <taxon>Spiralia</taxon>
        <taxon>Lophotrochozoa</taxon>
        <taxon>Annelida</taxon>
        <taxon>Polychaeta</taxon>
        <taxon>Sedentaria</taxon>
        <taxon>Scolecida</taxon>
        <taxon>Capitellidae</taxon>
        <taxon>Capitella</taxon>
    </lineage>
</organism>
<keyword evidence="9" id="KW-1185">Reference proteome</keyword>
<dbReference type="HAMAP" id="MF_03058">
    <property type="entry name" value="VMA21"/>
    <property type="match status" value="1"/>
</dbReference>
<keyword evidence="1 6" id="KW-0812">Transmembrane</keyword>
<reference evidence="8" key="3">
    <citation type="submission" date="2015-06" db="UniProtKB">
        <authorList>
            <consortium name="EnsemblMetazoa"/>
        </authorList>
    </citation>
    <scope>IDENTIFICATION</scope>
</reference>
<keyword evidence="4 6" id="KW-0472">Membrane</keyword>
<dbReference type="GO" id="GO:0070072">
    <property type="term" value="P:vacuolar proton-transporting V-type ATPase complex assembly"/>
    <property type="evidence" value="ECO:0007669"/>
    <property type="project" value="InterPro"/>
</dbReference>
<keyword evidence="2" id="KW-0256">Endoplasmic reticulum</keyword>
<feature type="transmembrane region" description="Helical" evidence="6">
    <location>
        <begin position="49"/>
        <end position="72"/>
    </location>
</feature>
<feature type="non-terminal residue" evidence="7">
    <location>
        <position position="1"/>
    </location>
</feature>
<keyword evidence="5" id="KW-0968">Cytoplasmic vesicle</keyword>
<evidence type="ECO:0000313" key="8">
    <source>
        <dbReference type="EnsemblMetazoa" id="CapteP116613"/>
    </source>
</evidence>
<dbReference type="GO" id="GO:0005789">
    <property type="term" value="C:endoplasmic reticulum membrane"/>
    <property type="evidence" value="ECO:0007669"/>
    <property type="project" value="TreeGrafter"/>
</dbReference>
<evidence type="ECO:0008006" key="10">
    <source>
        <dbReference type="Google" id="ProtNLM"/>
    </source>
</evidence>
<evidence type="ECO:0000256" key="5">
    <source>
        <dbReference type="ARBA" id="ARBA00023329"/>
    </source>
</evidence>
<evidence type="ECO:0000256" key="2">
    <source>
        <dbReference type="ARBA" id="ARBA00022824"/>
    </source>
</evidence>
<dbReference type="EMBL" id="AMQN01011553">
    <property type="status" value="NOT_ANNOTATED_CDS"/>
    <property type="molecule type" value="Genomic_DNA"/>
</dbReference>
<evidence type="ECO:0000256" key="6">
    <source>
        <dbReference type="SAM" id="Phobius"/>
    </source>
</evidence>
<accession>R7TYK7</accession>
<feature type="transmembrane region" description="Helical" evidence="6">
    <location>
        <begin position="14"/>
        <end position="37"/>
    </location>
</feature>
<dbReference type="EnsemblMetazoa" id="CapteT116613">
    <property type="protein sequence ID" value="CapteP116613"/>
    <property type="gene ID" value="CapteG116613"/>
</dbReference>
<keyword evidence="3 6" id="KW-1133">Transmembrane helix</keyword>
<dbReference type="PANTHER" id="PTHR31792:SF3">
    <property type="entry name" value="VACUOLAR ATPASE ASSEMBLY INTEGRAL MEMBRANE PROTEIN VMA21"/>
    <property type="match status" value="1"/>
</dbReference>
<dbReference type="PANTHER" id="PTHR31792">
    <property type="entry name" value="VACUOLAR ATPASE ASSEMBLY INTEGRAL MEMBRANE PROTEIN VMA21"/>
    <property type="match status" value="1"/>
</dbReference>
<dbReference type="GO" id="GO:0031410">
    <property type="term" value="C:cytoplasmic vesicle"/>
    <property type="evidence" value="ECO:0007669"/>
    <property type="project" value="UniProtKB-KW"/>
</dbReference>
<dbReference type="OMA" id="PYFRGNE"/>
<dbReference type="FunCoup" id="R7TYK7">
    <property type="interactions" value="1050"/>
</dbReference>
<dbReference type="AlphaFoldDB" id="R7TYK7"/>
<proteinExistence type="inferred from homology"/>
<dbReference type="Proteomes" id="UP000014760">
    <property type="component" value="Unassembled WGS sequence"/>
</dbReference>
<name>R7TYK7_CAPTE</name>
<dbReference type="HOGENOM" id="CLU_143588_3_0_1"/>
<evidence type="ECO:0000313" key="7">
    <source>
        <dbReference type="EMBL" id="ELT96055.1"/>
    </source>
</evidence>
<dbReference type="STRING" id="283909.R7TYK7"/>
<dbReference type="InterPro" id="IPR019013">
    <property type="entry name" value="Vma21"/>
</dbReference>
<evidence type="ECO:0000256" key="3">
    <source>
        <dbReference type="ARBA" id="ARBA00022989"/>
    </source>
</evidence>
<gene>
    <name evidence="7" type="ORF">CAPTEDRAFT_116613</name>
</gene>
<sequence>FSNEESPSQVLHRLLFYSFLIIVFPISSYFLSKSFIFEAFLGMTSSNSYFYAAIVAICSVHIVLGLFIFIAFTEDQKRNVQKID</sequence>
<dbReference type="Pfam" id="PF09446">
    <property type="entry name" value="VMA21"/>
    <property type="match status" value="1"/>
</dbReference>
<dbReference type="OrthoDB" id="160405at2759"/>
<protein>
    <recommendedName>
        <fullName evidence="10">Vacuolar ATPase assembly integral membrane protein VMA21 homolog</fullName>
    </recommendedName>
</protein>
<reference evidence="7 9" key="2">
    <citation type="journal article" date="2013" name="Nature">
        <title>Insights into bilaterian evolution from three spiralian genomes.</title>
        <authorList>
            <person name="Simakov O."/>
            <person name="Marletaz F."/>
            <person name="Cho S.J."/>
            <person name="Edsinger-Gonzales E."/>
            <person name="Havlak P."/>
            <person name="Hellsten U."/>
            <person name="Kuo D.H."/>
            <person name="Larsson T."/>
            <person name="Lv J."/>
            <person name="Arendt D."/>
            <person name="Savage R."/>
            <person name="Osoegawa K."/>
            <person name="de Jong P."/>
            <person name="Grimwood J."/>
            <person name="Chapman J.A."/>
            <person name="Shapiro H."/>
            <person name="Aerts A."/>
            <person name="Otillar R.P."/>
            <person name="Terry A.Y."/>
            <person name="Boore J.L."/>
            <person name="Grigoriev I.V."/>
            <person name="Lindberg D.R."/>
            <person name="Seaver E.C."/>
            <person name="Weisblat D.A."/>
            <person name="Putnam N.H."/>
            <person name="Rokhsar D.S."/>
        </authorList>
    </citation>
    <scope>NUCLEOTIDE SEQUENCE</scope>
    <source>
        <strain evidence="7 9">I ESC-2004</strain>
    </source>
</reference>
<evidence type="ECO:0000256" key="1">
    <source>
        <dbReference type="ARBA" id="ARBA00022692"/>
    </source>
</evidence>